<dbReference type="Proteomes" id="UP000005819">
    <property type="component" value="Unassembled WGS sequence"/>
</dbReference>
<dbReference type="AlphaFoldDB" id="B0MU98"/>
<dbReference type="EMBL" id="ABFK02000016">
    <property type="protein sequence ID" value="EDS04349.1"/>
    <property type="molecule type" value="Genomic_DNA"/>
</dbReference>
<evidence type="ECO:0000313" key="2">
    <source>
        <dbReference type="Proteomes" id="UP000005819"/>
    </source>
</evidence>
<keyword evidence="2" id="KW-1185">Reference proteome</keyword>
<accession>B0MU98</accession>
<protein>
    <submittedName>
        <fullName evidence="1">Uncharacterized protein</fullName>
    </submittedName>
</protein>
<evidence type="ECO:0000313" key="1">
    <source>
        <dbReference type="EMBL" id="EDS04349.1"/>
    </source>
</evidence>
<reference evidence="1" key="2">
    <citation type="submission" date="2013-09" db="EMBL/GenBank/DDBJ databases">
        <title>Draft genome sequence of Alistipes putredinis (DSM 17216).</title>
        <authorList>
            <person name="Sudarsanam P."/>
            <person name="Ley R."/>
            <person name="Guruge J."/>
            <person name="Turnbaugh P.J."/>
            <person name="Mahowald M."/>
            <person name="Liep D."/>
            <person name="Gordon J."/>
        </authorList>
    </citation>
    <scope>NUCLEOTIDE SEQUENCE</scope>
    <source>
        <strain evidence="1">DSM 17216</strain>
    </source>
</reference>
<dbReference type="HOGENOM" id="CLU_2857723_0_0_10"/>
<comment type="caution">
    <text evidence="1">The sequence shown here is derived from an EMBL/GenBank/DDBJ whole genome shotgun (WGS) entry which is preliminary data.</text>
</comment>
<proteinExistence type="predicted"/>
<gene>
    <name evidence="1" type="ORF">ALIPUT_00220</name>
</gene>
<sequence length="64" mass="7509">MSLPYPIEICSRKKSGIFLSPILIHFYKVCILFKTTVKMQFRVIPRYFYCSATPSIVNIYSNKI</sequence>
<name>B0MU98_9BACT</name>
<organism evidence="1 2">
    <name type="scientific">Alistipes putredinis DSM 17216</name>
    <dbReference type="NCBI Taxonomy" id="445970"/>
    <lineage>
        <taxon>Bacteria</taxon>
        <taxon>Pseudomonadati</taxon>
        <taxon>Bacteroidota</taxon>
        <taxon>Bacteroidia</taxon>
        <taxon>Bacteroidales</taxon>
        <taxon>Rikenellaceae</taxon>
        <taxon>Alistipes</taxon>
    </lineage>
</organism>
<reference evidence="1" key="1">
    <citation type="submission" date="2007-10" db="EMBL/GenBank/DDBJ databases">
        <authorList>
            <person name="Fulton L."/>
            <person name="Clifton S."/>
            <person name="Fulton B."/>
            <person name="Xu J."/>
            <person name="Minx P."/>
            <person name="Pepin K.H."/>
            <person name="Johnson M."/>
            <person name="Thiruvilangam P."/>
            <person name="Bhonagiri V."/>
            <person name="Nash W.E."/>
            <person name="Mardis E.R."/>
            <person name="Wilson R.K."/>
        </authorList>
    </citation>
    <scope>NUCLEOTIDE SEQUENCE [LARGE SCALE GENOMIC DNA]</scope>
    <source>
        <strain evidence="1">DSM 17216</strain>
    </source>
</reference>